<gene>
    <name evidence="1" type="ORF">PSON_ATCC_30995.1.T1120063</name>
</gene>
<proteinExistence type="predicted"/>
<protein>
    <submittedName>
        <fullName evidence="1">Uncharacterized protein</fullName>
    </submittedName>
</protein>
<keyword evidence="2" id="KW-1185">Reference proteome</keyword>
<accession>A0A8S1QLJ8</accession>
<comment type="caution">
    <text evidence="1">The sequence shown here is derived from an EMBL/GenBank/DDBJ whole genome shotgun (WGS) entry which is preliminary data.</text>
</comment>
<dbReference type="Proteomes" id="UP000692954">
    <property type="component" value="Unassembled WGS sequence"/>
</dbReference>
<evidence type="ECO:0000313" key="2">
    <source>
        <dbReference type="Proteomes" id="UP000692954"/>
    </source>
</evidence>
<name>A0A8S1QLJ8_9CILI</name>
<dbReference type="EMBL" id="CAJJDN010000112">
    <property type="protein sequence ID" value="CAD8116858.1"/>
    <property type="molecule type" value="Genomic_DNA"/>
</dbReference>
<dbReference type="AlphaFoldDB" id="A0A8S1QLJ8"/>
<evidence type="ECO:0000313" key="1">
    <source>
        <dbReference type="EMBL" id="CAD8116858.1"/>
    </source>
</evidence>
<dbReference type="OrthoDB" id="10417531at2759"/>
<sequence>MGSILGIRQQETENPIILTTNPREIQNTTESMISIQQNQIDNNKNIISAKCFRCSKYVEDDDFFSQNCGQVNCLFKFHKNCFFKELYDQRKKKGSLYYKCKCGTKIPSKFLRNCDASNKMDLLSTIHRRQLDLIIKQSILRKNQEVLEYYFENKEKYYELDYFLSEQDQLIYKDTPQ</sequence>
<organism evidence="1 2">
    <name type="scientific">Paramecium sonneborni</name>
    <dbReference type="NCBI Taxonomy" id="65129"/>
    <lineage>
        <taxon>Eukaryota</taxon>
        <taxon>Sar</taxon>
        <taxon>Alveolata</taxon>
        <taxon>Ciliophora</taxon>
        <taxon>Intramacronucleata</taxon>
        <taxon>Oligohymenophorea</taxon>
        <taxon>Peniculida</taxon>
        <taxon>Parameciidae</taxon>
        <taxon>Paramecium</taxon>
    </lineage>
</organism>
<reference evidence="1" key="1">
    <citation type="submission" date="2021-01" db="EMBL/GenBank/DDBJ databases">
        <authorList>
            <consortium name="Genoscope - CEA"/>
            <person name="William W."/>
        </authorList>
    </citation>
    <scope>NUCLEOTIDE SEQUENCE</scope>
</reference>